<evidence type="ECO:0000256" key="4">
    <source>
        <dbReference type="ARBA" id="ARBA00023002"/>
    </source>
</evidence>
<reference evidence="8" key="1">
    <citation type="submission" date="2016-08" db="EMBL/GenBank/DDBJ databases">
        <authorList>
            <person name="Varghese N."/>
            <person name="Submissions Spin"/>
        </authorList>
    </citation>
    <scope>NUCLEOTIDE SEQUENCE [LARGE SCALE GENOMIC DNA]</scope>
    <source>
        <strain evidence="8">SGD-1123</strain>
    </source>
</reference>
<name>A0A1C4A9M3_9BACI</name>
<sequence>MSPFKNKWKGRMFMTFYERIKKILDGLSSPSAQELRNALETLEIEYEELVPFLQTPEGQPYYRRLLYQNDQVELLVMNWSDIECAPHDHGLSKGWIQMMEGNSMNTVYKVEDGQLPKQLFDKIHHKGAFFFAPKYGVHKMKREGADSLVTLHLYSPPIQGMKVYDLKKCAACIVSEDCGAWWPDHQRQKLKEITFEQD</sequence>
<dbReference type="GO" id="GO:0016702">
    <property type="term" value="F:oxidoreductase activity, acting on single donors with incorporation of molecular oxygen, incorporation of two atoms of oxygen"/>
    <property type="evidence" value="ECO:0007669"/>
    <property type="project" value="InterPro"/>
</dbReference>
<evidence type="ECO:0000313" key="8">
    <source>
        <dbReference type="Proteomes" id="UP000181997"/>
    </source>
</evidence>
<evidence type="ECO:0000256" key="6">
    <source>
        <dbReference type="PIRSR" id="PIRSR610300-51"/>
    </source>
</evidence>
<dbReference type="Proteomes" id="UP000181997">
    <property type="component" value="Unassembled WGS sequence"/>
</dbReference>
<dbReference type="Pfam" id="PF05995">
    <property type="entry name" value="CDO_I"/>
    <property type="match status" value="1"/>
</dbReference>
<comment type="similarity">
    <text evidence="1">Belongs to the cysteine dioxygenase family.</text>
</comment>
<dbReference type="PANTHER" id="PTHR12918">
    <property type="entry name" value="CYSTEINE DIOXYGENASE"/>
    <property type="match status" value="1"/>
</dbReference>
<dbReference type="InterPro" id="IPR011051">
    <property type="entry name" value="RmlC_Cupin_sf"/>
</dbReference>
<dbReference type="EMBL" id="FMAU01000001">
    <property type="protein sequence ID" value="SCB91276.1"/>
    <property type="molecule type" value="Genomic_DNA"/>
</dbReference>
<organism evidence="7 8">
    <name type="scientific">[Bacillus] enclensis</name>
    <dbReference type="NCBI Taxonomy" id="1402860"/>
    <lineage>
        <taxon>Bacteria</taxon>
        <taxon>Bacillati</taxon>
        <taxon>Bacillota</taxon>
        <taxon>Bacilli</taxon>
        <taxon>Bacillales</taxon>
        <taxon>Bacillaceae</taxon>
        <taxon>Rossellomorea</taxon>
    </lineage>
</organism>
<keyword evidence="8" id="KW-1185">Reference proteome</keyword>
<keyword evidence="3 7" id="KW-0223">Dioxygenase</keyword>
<dbReference type="AlphaFoldDB" id="A0A1C4A9M3"/>
<dbReference type="InterPro" id="IPR010300">
    <property type="entry name" value="CDO_1"/>
</dbReference>
<feature type="binding site" evidence="6">
    <location>
        <position position="87"/>
    </location>
    <ligand>
        <name>Fe cation</name>
        <dbReference type="ChEBI" id="CHEBI:24875"/>
        <note>catalytic</note>
    </ligand>
</feature>
<evidence type="ECO:0000256" key="1">
    <source>
        <dbReference type="ARBA" id="ARBA00006622"/>
    </source>
</evidence>
<dbReference type="GO" id="GO:0008198">
    <property type="term" value="F:ferrous iron binding"/>
    <property type="evidence" value="ECO:0007669"/>
    <property type="project" value="TreeGrafter"/>
</dbReference>
<dbReference type="Gene3D" id="2.60.120.10">
    <property type="entry name" value="Jelly Rolls"/>
    <property type="match status" value="1"/>
</dbReference>
<dbReference type="CDD" id="cd10548">
    <property type="entry name" value="cupin_CDO"/>
    <property type="match status" value="1"/>
</dbReference>
<proteinExistence type="inferred from homology"/>
<keyword evidence="5 6" id="KW-0408">Iron</keyword>
<keyword evidence="2 6" id="KW-0479">Metal-binding</keyword>
<evidence type="ECO:0000256" key="5">
    <source>
        <dbReference type="ARBA" id="ARBA00023004"/>
    </source>
</evidence>
<evidence type="ECO:0000256" key="2">
    <source>
        <dbReference type="ARBA" id="ARBA00022723"/>
    </source>
</evidence>
<accession>A0A1C4A9M3</accession>
<feature type="binding site" evidence="6">
    <location>
        <position position="138"/>
    </location>
    <ligand>
        <name>Fe cation</name>
        <dbReference type="ChEBI" id="CHEBI:24875"/>
        <note>catalytic</note>
    </ligand>
</feature>
<evidence type="ECO:0000313" key="7">
    <source>
        <dbReference type="EMBL" id="SCB91276.1"/>
    </source>
</evidence>
<dbReference type="PANTHER" id="PTHR12918:SF1">
    <property type="entry name" value="CYSTEINE DIOXYGENASE TYPE 1"/>
    <property type="match status" value="1"/>
</dbReference>
<dbReference type="InterPro" id="IPR014710">
    <property type="entry name" value="RmlC-like_jellyroll"/>
</dbReference>
<feature type="binding site" evidence="6">
    <location>
        <position position="89"/>
    </location>
    <ligand>
        <name>Fe cation</name>
        <dbReference type="ChEBI" id="CHEBI:24875"/>
        <note>catalytic</note>
    </ligand>
</feature>
<evidence type="ECO:0000256" key="3">
    <source>
        <dbReference type="ARBA" id="ARBA00022964"/>
    </source>
</evidence>
<keyword evidence="4" id="KW-0560">Oxidoreductase</keyword>
<gene>
    <name evidence="7" type="ORF">GA0061094_1356</name>
</gene>
<protein>
    <submittedName>
        <fullName evidence="7">Cysteine dioxygenase</fullName>
    </submittedName>
</protein>
<dbReference type="SUPFAM" id="SSF51182">
    <property type="entry name" value="RmlC-like cupins"/>
    <property type="match status" value="1"/>
</dbReference>